<keyword evidence="1" id="KW-0812">Transmembrane</keyword>
<gene>
    <name evidence="2" type="ORF">KS4_32810</name>
</gene>
<sequence length="88" mass="10136">MKLFLNHVWFLLRTDVKKGVIVCSVCALGLLIWGRLLLKDVPRSVTAEPEKVLQAVQPSERLQIDIRVDDEEEVDVTNDDDRSNRDDF</sequence>
<keyword evidence="3" id="KW-1185">Reference proteome</keyword>
<dbReference type="KEGG" id="pcor:KS4_32810"/>
<dbReference type="Proteomes" id="UP000317369">
    <property type="component" value="Chromosome"/>
</dbReference>
<reference evidence="2 3" key="1">
    <citation type="submission" date="2019-02" db="EMBL/GenBank/DDBJ databases">
        <title>Deep-cultivation of Planctomycetes and their phenomic and genomic characterization uncovers novel biology.</title>
        <authorList>
            <person name="Wiegand S."/>
            <person name="Jogler M."/>
            <person name="Boedeker C."/>
            <person name="Pinto D."/>
            <person name="Vollmers J."/>
            <person name="Rivas-Marin E."/>
            <person name="Kohn T."/>
            <person name="Peeters S.H."/>
            <person name="Heuer A."/>
            <person name="Rast P."/>
            <person name="Oberbeckmann S."/>
            <person name="Bunk B."/>
            <person name="Jeske O."/>
            <person name="Meyerdierks A."/>
            <person name="Storesund J.E."/>
            <person name="Kallscheuer N."/>
            <person name="Luecker S."/>
            <person name="Lage O.M."/>
            <person name="Pohl T."/>
            <person name="Merkel B.J."/>
            <person name="Hornburger P."/>
            <person name="Mueller R.-W."/>
            <person name="Bruemmer F."/>
            <person name="Labrenz M."/>
            <person name="Spormann A.M."/>
            <person name="Op den Camp H."/>
            <person name="Overmann J."/>
            <person name="Amann R."/>
            <person name="Jetten M.S.M."/>
            <person name="Mascher T."/>
            <person name="Medema M.H."/>
            <person name="Devos D.P."/>
            <person name="Kaster A.-K."/>
            <person name="Ovreas L."/>
            <person name="Rohde M."/>
            <person name="Galperin M.Y."/>
            <person name="Jogler C."/>
        </authorList>
    </citation>
    <scope>NUCLEOTIDE SEQUENCE [LARGE SCALE GENOMIC DNA]</scope>
    <source>
        <strain evidence="2 3">KS4</strain>
    </source>
</reference>
<evidence type="ECO:0000256" key="1">
    <source>
        <dbReference type="SAM" id="Phobius"/>
    </source>
</evidence>
<name>A0A517YY90_9BACT</name>
<dbReference type="EMBL" id="CP036425">
    <property type="protein sequence ID" value="QDU35201.1"/>
    <property type="molecule type" value="Genomic_DNA"/>
</dbReference>
<proteinExistence type="predicted"/>
<keyword evidence="1" id="KW-1133">Transmembrane helix</keyword>
<dbReference type="AlphaFoldDB" id="A0A517YY90"/>
<dbReference type="RefSeq" id="WP_145080188.1">
    <property type="nucleotide sequence ID" value="NZ_CP036425.1"/>
</dbReference>
<evidence type="ECO:0000313" key="3">
    <source>
        <dbReference type="Proteomes" id="UP000317369"/>
    </source>
</evidence>
<organism evidence="2 3">
    <name type="scientific">Poriferisphaera corsica</name>
    <dbReference type="NCBI Taxonomy" id="2528020"/>
    <lineage>
        <taxon>Bacteria</taxon>
        <taxon>Pseudomonadati</taxon>
        <taxon>Planctomycetota</taxon>
        <taxon>Phycisphaerae</taxon>
        <taxon>Phycisphaerales</taxon>
        <taxon>Phycisphaeraceae</taxon>
        <taxon>Poriferisphaera</taxon>
    </lineage>
</organism>
<protein>
    <submittedName>
        <fullName evidence="2">Uncharacterized protein</fullName>
    </submittedName>
</protein>
<evidence type="ECO:0000313" key="2">
    <source>
        <dbReference type="EMBL" id="QDU35201.1"/>
    </source>
</evidence>
<accession>A0A517YY90</accession>
<feature type="transmembrane region" description="Helical" evidence="1">
    <location>
        <begin position="19"/>
        <end position="38"/>
    </location>
</feature>
<keyword evidence="1" id="KW-0472">Membrane</keyword>